<dbReference type="SUPFAM" id="SSF49899">
    <property type="entry name" value="Concanavalin A-like lectins/glucanases"/>
    <property type="match status" value="1"/>
</dbReference>
<keyword evidence="10" id="KW-0768">Sushi</keyword>
<dbReference type="SMART" id="SM00179">
    <property type="entry name" value="EGF_CA"/>
    <property type="match status" value="13"/>
</dbReference>
<dbReference type="PROSITE" id="PS50026">
    <property type="entry name" value="EGF_3"/>
    <property type="match status" value="14"/>
</dbReference>
<comment type="caution">
    <text evidence="19">The sequence shown here is derived from an EMBL/GenBank/DDBJ whole genome shotgun (WGS) entry which is preliminary data.</text>
</comment>
<dbReference type="PROSITE" id="PS01186">
    <property type="entry name" value="EGF_2"/>
    <property type="match status" value="8"/>
</dbReference>
<feature type="domain" description="Sushi" evidence="17">
    <location>
        <begin position="497"/>
        <end position="564"/>
    </location>
</feature>
<evidence type="ECO:0000256" key="7">
    <source>
        <dbReference type="ARBA" id="ARBA00023180"/>
    </source>
</evidence>
<feature type="domain" description="HYR" evidence="16">
    <location>
        <begin position="2564"/>
        <end position="2650"/>
    </location>
</feature>
<dbReference type="SUPFAM" id="SSF56436">
    <property type="entry name" value="C-type lectin-like"/>
    <property type="match status" value="1"/>
</dbReference>
<dbReference type="FunFam" id="2.10.25.10:FF:000472">
    <property type="entry name" value="Uncharacterized protein, isoform A"/>
    <property type="match status" value="1"/>
</dbReference>
<dbReference type="Pfam" id="PF00084">
    <property type="entry name" value="Sushi"/>
    <property type="match status" value="5"/>
</dbReference>
<dbReference type="InterPro" id="IPR016187">
    <property type="entry name" value="CTDL_fold"/>
</dbReference>
<feature type="domain" description="Sushi" evidence="17">
    <location>
        <begin position="565"/>
        <end position="622"/>
    </location>
</feature>
<feature type="domain" description="EGF-like" evidence="14">
    <location>
        <begin position="2150"/>
        <end position="2188"/>
    </location>
</feature>
<dbReference type="Pfam" id="PF07699">
    <property type="entry name" value="Ephrin_rec_like"/>
    <property type="match status" value="20"/>
</dbReference>
<dbReference type="SUPFAM" id="SSF57424">
    <property type="entry name" value="LDL receptor-like module"/>
    <property type="match status" value="1"/>
</dbReference>
<dbReference type="Gene3D" id="2.20.28.230">
    <property type="match status" value="1"/>
</dbReference>
<feature type="disulfide bond" evidence="10">
    <location>
        <begin position="656"/>
        <end position="683"/>
    </location>
</feature>
<dbReference type="PROSITE" id="PS00010">
    <property type="entry name" value="ASX_HYDROXYL"/>
    <property type="match status" value="6"/>
</dbReference>
<dbReference type="Gene3D" id="4.10.400.10">
    <property type="entry name" value="Low-density Lipoprotein Receptor"/>
    <property type="match status" value="1"/>
</dbReference>
<dbReference type="Gene3D" id="3.10.100.10">
    <property type="entry name" value="Mannose-Binding Protein A, subunit A"/>
    <property type="match status" value="1"/>
</dbReference>
<dbReference type="CDD" id="cd00054">
    <property type="entry name" value="EGF_CA"/>
    <property type="match status" value="7"/>
</dbReference>
<feature type="domain" description="Sushi" evidence="17">
    <location>
        <begin position="686"/>
        <end position="742"/>
    </location>
</feature>
<dbReference type="InterPro" id="IPR049883">
    <property type="entry name" value="NOTCH1_EGF-like"/>
</dbReference>
<dbReference type="PROSITE" id="PS01180">
    <property type="entry name" value="CUB"/>
    <property type="match status" value="2"/>
</dbReference>
<sequence>MTWEDARTSCLNANGSDLVQANDVQYTEIVKPNAPTSHPDHLFWIGLNRIYDKDEGEAAWGNIGDYPLWQGLWNNNEPNIEAGDCVAGSNYTFWAVKDCDMKLPFMCQYPACLKGYFRCENGHGCLNPKWQCDGENDCGDNSDEKNCPSRCQFVIITGEKSSDMFQVSGFNNSRECVWTIEAPVGKRIRINLPAMTIEEMADFLQVWTGSSSLSYKTSTLLANMTGNLEASTFFSSNNFIFIRLVMDDSIINTTRFSINWTTHITELEQSRNLTATTMWQELTSPFYGQFPSLLNLDLEWTITSDNDVISIEFLEMDIPGSGSLTVRDGDTAALSDLTSVPNPSIYISRTRTIQIRMKTLMDYGKGFRLRYKKGCSLVISASKGIIQSPGFTQDAVSRQYPNNVSCQWILNVTARDRGMTLRFTNFSLKSTDTDSLLNSTDIVQVFINSSETAVHSGMGFTGSQLPGPIVSNEGIIKLKFITDQALTDTGFSANFSIDCPKVKANVSEFTLWNVTAYSFETIVPVSCINGYSFRQEEYRTQSQVMMTCLYGGQWDLERIPDCQITYCGVPPAIVNGYIANATGVTYNKTARYECNSNFRREGADVAVCSDSGLWINISSCISAACLSIGSLEFGLITSVEGNISNGQYGSVAKFVCNNGYELKGIQYSYCNGTAWSHKKIPQCIKLKCPSPVIRNSNALSPAVVEYGGSLTVTCAPGFQLSHNRTVLCPSNQTFNDLPECTDIDECRSVPCISNAEVCVNIPGSYRCDCIPGYTKLQSGSGNCTDIDECLTNNGSCSQICINSPGSYHCQCYPGYDLYIRNGSNEIPLAPSEPGLLAGDTYYINHTCVRKPCKKPQVPDNGMILTVKENFYFGEEILYICNVGYSLSGGTRNLTRVCNSSGLWTGVDPVCTVMLCPSFPPVKRGQFKGSGRISFGEQVNLECHYTNTTYINKTIICGYKNGTLQLLGDSMICPEIDCGPVTNVLPNGTSKSIFISSTLFLDYPSFSFSCMPGYEARGQSESGGMNVTCKENGRWSLGNLTCIAKTCTDPGTPGGAVQNATSYEIGQKVFYTCTRIGFHPDPPGPLECVYNNISGSASWNTSSSPVCKDITPPIFIDCNEDIYVDVMEQVVFNKSFNVTDNSGGIKQVTFNKAIRAGDVISVSTVLVVTAIDFSDNIATCVKNISVKDRSLKPNLTCPDYTVLNVTNASSTIYNIQDFVNVSAGNIKTTTPSTVTINYITYFSNNMTEVTVVAENNFHTEKTCTFLVSTRLSSCFSEIIPDDPHGIKTVSGLTPGGVNVSLMCADGYGYQDGRVSQVAACSVHGLWSPVLPLQTCIKYTNPYFQISITVDFKLGFLARDCIASHDGQLRMRNITFQNEVSRICGIQWTITNFISTSDASKIFTAFSVNLNDLTVNNVTRAACVNYLRANFSSSLSTSIFDYGNLTCLGSTYTLDVTAVNVAETPGLTCDPDKTLTNTDRGIQCLPCAPGNYFGQSSCVSCPNGTYQDTYGQTACKNCSDGYTPAPQKTYCQKLCPAGFTSADGLPPCTPCPVDYYWNDSKSCNKCPSGYSTVDIEGAKNQEQCTAPCGPGTYSITGYMPCMPCPMNFYQDVTRGSTCKPCPSNSTTLFIGSNSSSNCLQQACNATVQCNGQGTCIYDEHNLPVCSCFPGYNGSRCETQVHICDSQPCLNGGVCNRSTAYNVVQCTCPKDSKCSMGSIQNNTYGGDNYDGTKSGLQTSQTACEQVCLDYAACVGLAYTGGFCVIYTNLSLITPKANNESVLLFKNCTSLFVGDRCETDNINECASNPCSRYEMCQNLVNGSKCLCPIDGNYQLPRCERSSNLCSSRPCQNGGTCQQFDTVRYECTCRPGFTGKNCETNVDDCKENPDGCLYGGMCNDGDNKYNCSCMNGFSGDHCRLSPNYCPGPCLDVNLCYNDFDNFTARCSCSNPYETKYLNVCKISTSLANQRIPEQYGYILIGNGATVTDCEQACVSRPDCRAFTFYLDDLACIGYNNVSYPLESKTNATFYIIGCSDVDSGQCQLIDSCRSMACANNGTCTNGSCTCKAGFTGFTCQHSIDDCLSNLCENGGICIDGYLSYTCQCAKGYNGTNCENNINDCVGKCTSNGSSSCMDLVDDYNCTCKPGYSGKHCEVNINDCASYPCQHGGVCTDLINDYQCNCSDTIGWTGKDCGQPNNQCSSLPCKNNAPCYSVEDTFFCRCPGNTKGATCETGLPVCNVVSNPCTNNGSCQENEGSANCSCQLDQTGKACELVKDWCKLENGSSVCKNGGKCVSLEPLGYSCQCITGYSGVNCEIAANPCDSNPCKGGSTCRSTITDYICQCPQGKPYVEMQCKDVSINYDIVFDERIAQGTMLAMAHRLEGSQMSVMMWFRFHSVKGIVSTNATLLYITGNKGSIRYSQPSDDGFHVIVTVSGVTVGNGSTSITLKLPDITTPNILKNGNWHHFALILNGKSATIVVDGIQTDAIDYSLDLNLNTQVFIGLMYTGEMSQVTVWNSALIYSDILRYFGNVSYVPNGIMAQGWWSYVFHPGVSRQYPSQVKCDSCKPLQVDKTPPEVVCNRDHYTFTLPTITDRFVTLNAQEQQNLRNKVNSTGSNMTSTLPQDETYPLGQYDAIFVAKDESGNYQDCRFPIYVKYYDNCPLPNTDANLTKYMYKGIQVDSISAVKCTNTSYQPASALPRYIPCGVLGVFNANNPYMDRVLPSCGHKVMNNYRIDIQMQYQLQVQCTDLFLTAIITNIMKRFNDTTTIDIIHQFCNSSACSNVIVSGNCADVNALIAIQIYMNRGFISFGQVNYTLIEATRIIALVERKFIFPNVANSKWLEDTVVIFEKKICNPGSSFFDGACFECGKGMFSNNQTGLCEFCPIGTYQQFQGKESCLSCNSTLTTRNSGSMAATDCISICPKGQYYKYNVTTLMGSCQKCPRHFYQDEVGQSFCKPCPFKTVTAVEGANSTTQCQDDCNSGEEPATGSDAPCRKCERGTYRTRGKHDNCQPCPAGRTTNENGSISAADCNVRRCVAGEFISGDQCMPCPLDTYQPMDMPYSYTNCTPCNATVGLGPNYGTRNMSSTNATDCKYFCSPGSENVSGTCNPCKRGFYKDHSMPETRWGLCVPCSDKNRTTDMEGSTSNSSCVIRKCAAGEFISGDRCIPCPLDTYQPMDMPYSYTNCTPCNVTVGPNYGTMTVRSTNDTDCKFFCQAGSENISGTCNPCKRGFYKDHSMPETRWGLCVPCSDKNRTTDMEGSTSNSSCIIRRCAAGEFISGDTCMPCPLDTYQAMEMPYSNTTCTPCNVTKGSNYGTMTVRSTNVTDCKFFCQAGSENISGTCIPCERGFYKDHSMPETRWGLCVPCSDKNRTTDIEGSTSNSSCVIRRCAAGEFISGDTCMPCPLDTYQAMDMPYSNTTCTPCNVTKGSNYGTMTVRSTNVTDCKFFCQAGSENISGTCTPCKRGFYKDHSMLDARWRSCVSCSDKNRTTDMEGSTNNSSCIIRRCVAGEFISGDMCMPCPLDTYQPMEMPYSYTNCTPCNITVGPNYGTITVRSTNATDCKFVCLGGHQFDNATQKCVPCPMGYYKPAELRFDACLKCRDNYTTSGDGQTLNTSCNIRDCPKGTFIHGEDCMPCPYAMYQDLRHQNSCIECGPNLNTSNTGAVSRNDCTIWCGPGQEGNINCTLCPEDKVKPDAGYGQCVSCNFSGDYTANMNRTACNVLHCRMGYYNENMTCIPCAAGTYKSNRGNMACLNCSAGTTSMEGGIDCPLLHCVPGKTLAMNNQTCEECPKGSWKSVAGNMSCTPCDYNLTTESTGANSSDKCDTVVCGVGQYRNPSKKIGCENCPLGTYQDEKGQTSCKNCTDGNTTLDVGSDDPTDCITFCVAGQQYNSMTRKCDPCPRGSYKAVNGNAQNGQIIACVQCPSGNTTLSAGSLRSEDCNLVICQPGSYRPEGNSSCHFCPIGQYQPASDQTLCLSCANNYTTSAVGSISNNSCFPICQPGSYWNEKTYSCSLCPVGQYQSASGQIMCLSCAINYTTSAVGSTSNTNCFPICQPGSYWNEKTSNCSLCPVGQYQSASGQTKCFKCDDNYTTSELGSASNISCIRDCRTNGGQYYKNGICLPCPVGQYREPDPNFNKTQDGCILCGSGTSTVGTGSKSQSDCLQDRQDRNESVIMSVSFSFNMTFTSNTQCSANNKGIIRNQIQAVIYAQFSKKGKGLCRNSCENIVVTILSACGGQRRKRQAENNLVSSVDVQNVSAVLNVTSGTETVQRTAESVLLQTLQDPATFTVTVGTLNLTLVNITAPSRTINCNAGQQRNNTTCESCPVGTKGELAGGTCEPCENGTYQNQTGQTKCIPCVEPNIYTLKNGSISVSQCKSLCDIQTDYCSGRGQCTPSGRSATCNCNSGYIGTRCETRAEPKSNQDAILGGSIGGGVGLLTLILIAVGCYKCLTRRVKKDSNDKRSVVGRGDNKEMELFDNPVYDNRPSGIGPYQTRPYPGYANPAVEYDPFNQPSDVDVYGYQVRPGSQYEEENDQFVWKSTA</sequence>
<feature type="domain" description="EGF-like" evidence="14">
    <location>
        <begin position="2268"/>
        <end position="2309"/>
    </location>
</feature>
<evidence type="ECO:0000256" key="4">
    <source>
        <dbReference type="ARBA" id="ARBA00022737"/>
    </source>
</evidence>
<keyword evidence="5 12" id="KW-1133">Transmembrane helix</keyword>
<dbReference type="PROSITE" id="PS50923">
    <property type="entry name" value="SUSHI"/>
    <property type="match status" value="8"/>
</dbReference>
<keyword evidence="20" id="KW-1185">Reference proteome</keyword>
<name>A0ABD3WNW9_SINWO</name>
<evidence type="ECO:0000259" key="17">
    <source>
        <dbReference type="PROSITE" id="PS50923"/>
    </source>
</evidence>
<dbReference type="InterPro" id="IPR000152">
    <property type="entry name" value="EGF-type_Asp/Asn_hydroxyl_site"/>
</dbReference>
<feature type="region of interest" description="Disordered" evidence="11">
    <location>
        <begin position="4467"/>
        <end position="4493"/>
    </location>
</feature>
<evidence type="ECO:0000259" key="15">
    <source>
        <dbReference type="PROSITE" id="PS50041"/>
    </source>
</evidence>
<dbReference type="PANTHER" id="PTHR24046">
    <property type="entry name" value="SIGNAL PEPTIDE, CUB AND EGF-LIKE DOMAIN-CONTAINING"/>
    <property type="match status" value="1"/>
</dbReference>
<feature type="domain" description="EGF-like" evidence="14">
    <location>
        <begin position="2039"/>
        <end position="2071"/>
    </location>
</feature>
<dbReference type="Pfam" id="PF13385">
    <property type="entry name" value="Laminin_G_3"/>
    <property type="match status" value="1"/>
</dbReference>
<dbReference type="Pfam" id="PF23106">
    <property type="entry name" value="EGF_Teneurin"/>
    <property type="match status" value="1"/>
</dbReference>
<dbReference type="CDD" id="cd00112">
    <property type="entry name" value="LDLa"/>
    <property type="match status" value="1"/>
</dbReference>
<dbReference type="PROSITE" id="PS50825">
    <property type="entry name" value="HYR"/>
    <property type="match status" value="1"/>
</dbReference>
<dbReference type="InterPro" id="IPR016186">
    <property type="entry name" value="C-type_lectin-like/link_sf"/>
</dbReference>
<evidence type="ECO:0000256" key="6">
    <source>
        <dbReference type="ARBA" id="ARBA00023157"/>
    </source>
</evidence>
<dbReference type="SUPFAM" id="SSF57196">
    <property type="entry name" value="EGF/Laminin"/>
    <property type="match status" value="10"/>
</dbReference>
<feature type="domain" description="EGF-like" evidence="14">
    <location>
        <begin position="1637"/>
        <end position="1675"/>
    </location>
</feature>
<dbReference type="Pfam" id="PF07645">
    <property type="entry name" value="EGF_CA"/>
    <property type="match status" value="2"/>
</dbReference>
<dbReference type="InterPro" id="IPR003410">
    <property type="entry name" value="HYR_dom"/>
</dbReference>
<feature type="disulfide bond" evidence="8">
    <location>
        <begin position="1864"/>
        <end position="1873"/>
    </location>
</feature>
<feature type="domain" description="CUB" evidence="13">
    <location>
        <begin position="138"/>
        <end position="263"/>
    </location>
</feature>
<comment type="caution">
    <text evidence="8">Lacks conserved residue(s) required for the propagation of feature annotation.</text>
</comment>
<evidence type="ECO:0000256" key="10">
    <source>
        <dbReference type="PROSITE-ProRule" id="PRU00302"/>
    </source>
</evidence>
<dbReference type="PROSITE" id="PS00022">
    <property type="entry name" value="EGF_1"/>
    <property type="match status" value="10"/>
</dbReference>
<dbReference type="SMART" id="SM00192">
    <property type="entry name" value="LDLa"/>
    <property type="match status" value="1"/>
</dbReference>
<evidence type="ECO:0000256" key="5">
    <source>
        <dbReference type="ARBA" id="ARBA00022989"/>
    </source>
</evidence>
<feature type="domain" description="C-type lectin" evidence="15">
    <location>
        <begin position="1"/>
        <end position="108"/>
    </location>
</feature>
<feature type="domain" description="EGF-like" evidence="14">
    <location>
        <begin position="2311"/>
        <end position="2349"/>
    </location>
</feature>
<feature type="domain" description="Apple" evidence="18">
    <location>
        <begin position="1955"/>
        <end position="2029"/>
    </location>
</feature>
<dbReference type="InterPro" id="IPR001304">
    <property type="entry name" value="C-type_lectin-like"/>
</dbReference>
<feature type="disulfide bond" evidence="8">
    <location>
        <begin position="2099"/>
        <end position="2108"/>
    </location>
</feature>
<feature type="domain" description="Sushi" evidence="17">
    <location>
        <begin position="975"/>
        <end position="1043"/>
    </location>
</feature>
<gene>
    <name evidence="19" type="ORF">ACJMK2_033618</name>
</gene>
<evidence type="ECO:0008006" key="21">
    <source>
        <dbReference type="Google" id="ProtNLM"/>
    </source>
</evidence>
<keyword evidence="6 8" id="KW-1015">Disulfide bond</keyword>
<evidence type="ECO:0000313" key="20">
    <source>
        <dbReference type="Proteomes" id="UP001634394"/>
    </source>
</evidence>
<dbReference type="InterPro" id="IPR000859">
    <property type="entry name" value="CUB_dom"/>
</dbReference>
<dbReference type="Gene3D" id="2.10.50.10">
    <property type="entry name" value="Tumor Necrosis Factor Receptor, subunit A, domain 2"/>
    <property type="match status" value="17"/>
</dbReference>
<evidence type="ECO:0000256" key="1">
    <source>
        <dbReference type="ARBA" id="ARBA00022536"/>
    </source>
</evidence>
<dbReference type="InterPro" id="IPR035976">
    <property type="entry name" value="Sushi/SCR/CCP_sf"/>
</dbReference>
<feature type="disulfide bond" evidence="8">
    <location>
        <begin position="2256"/>
        <end position="2265"/>
    </location>
</feature>
<feature type="domain" description="EGF-like" evidence="14">
    <location>
        <begin position="1797"/>
        <end position="1835"/>
    </location>
</feature>
<dbReference type="SUPFAM" id="SSF57184">
    <property type="entry name" value="Growth factor receptor domain"/>
    <property type="match status" value="7"/>
</dbReference>
<protein>
    <recommendedName>
        <fullName evidence="21">Fibropellin-1</fullName>
    </recommendedName>
</protein>
<keyword evidence="12" id="KW-0472">Membrane</keyword>
<dbReference type="InterPro" id="IPR013320">
    <property type="entry name" value="ConA-like_dom_sf"/>
</dbReference>
<feature type="disulfide bond" evidence="8">
    <location>
        <begin position="2299"/>
        <end position="2308"/>
    </location>
</feature>
<dbReference type="EMBL" id="JBJQND010000005">
    <property type="protein sequence ID" value="KAL3875690.1"/>
    <property type="molecule type" value="Genomic_DNA"/>
</dbReference>
<feature type="disulfide bond" evidence="8">
    <location>
        <begin position="1904"/>
        <end position="1913"/>
    </location>
</feature>
<dbReference type="InterPro" id="IPR003609">
    <property type="entry name" value="Pan_app"/>
</dbReference>
<dbReference type="InterPro" id="IPR035914">
    <property type="entry name" value="Sperma_CUB_dom_sf"/>
</dbReference>
<dbReference type="InterPro" id="IPR018097">
    <property type="entry name" value="EGF_Ca-bd_CS"/>
</dbReference>
<evidence type="ECO:0000256" key="2">
    <source>
        <dbReference type="ARBA" id="ARBA00022692"/>
    </source>
</evidence>
<dbReference type="CDD" id="cd00037">
    <property type="entry name" value="CLECT"/>
    <property type="match status" value="1"/>
</dbReference>
<dbReference type="InterPro" id="IPR036055">
    <property type="entry name" value="LDL_receptor-like_sf"/>
</dbReference>
<dbReference type="PROSITE" id="PS50948">
    <property type="entry name" value="PAN"/>
    <property type="match status" value="1"/>
</dbReference>
<dbReference type="Gene3D" id="2.10.70.10">
    <property type="entry name" value="Complement Module, domain 1"/>
    <property type="match status" value="6"/>
</dbReference>
<evidence type="ECO:0000259" key="14">
    <source>
        <dbReference type="PROSITE" id="PS50026"/>
    </source>
</evidence>
<feature type="domain" description="EGF-like" evidence="14">
    <location>
        <begin position="2190"/>
        <end position="2226"/>
    </location>
</feature>
<dbReference type="SMART" id="SM00208">
    <property type="entry name" value="TNFR"/>
    <property type="match status" value="6"/>
</dbReference>
<feature type="disulfide bond" evidence="8">
    <location>
        <begin position="2138"/>
        <end position="2147"/>
    </location>
</feature>
<keyword evidence="7" id="KW-0325">Glycoprotein</keyword>
<dbReference type="InterPro" id="IPR002172">
    <property type="entry name" value="LDrepeatLR_classA_rpt"/>
</dbReference>
<keyword evidence="3" id="KW-0732">Signal</keyword>
<dbReference type="Gene3D" id="2.60.120.290">
    <property type="entry name" value="Spermadhesin, CUB domain"/>
    <property type="match status" value="3"/>
</dbReference>
<dbReference type="Pfam" id="PF00431">
    <property type="entry name" value="CUB"/>
    <property type="match status" value="2"/>
</dbReference>
<evidence type="ECO:0000259" key="18">
    <source>
        <dbReference type="PROSITE" id="PS50948"/>
    </source>
</evidence>
<dbReference type="InterPro" id="IPR001881">
    <property type="entry name" value="EGF-like_Ca-bd_dom"/>
</dbReference>
<feature type="domain" description="Sushi" evidence="17">
    <location>
        <begin position="1271"/>
        <end position="1336"/>
    </location>
</feature>
<accession>A0ABD3WNW9</accession>
<proteinExistence type="predicted"/>
<dbReference type="Pfam" id="PF12661">
    <property type="entry name" value="hEGF"/>
    <property type="match status" value="1"/>
</dbReference>
<feature type="domain" description="CUB" evidence="13">
    <location>
        <begin position="375"/>
        <end position="498"/>
    </location>
</feature>
<keyword evidence="4" id="KW-0677">Repeat</keyword>
<dbReference type="PROSITE" id="PS01209">
    <property type="entry name" value="LDLRA_1"/>
    <property type="match status" value="1"/>
</dbReference>
<feature type="domain" description="EGF-like" evidence="14">
    <location>
        <begin position="2228"/>
        <end position="2266"/>
    </location>
</feature>
<feature type="transmembrane region" description="Helical" evidence="12">
    <location>
        <begin position="4415"/>
        <end position="4438"/>
    </location>
</feature>
<dbReference type="Pfam" id="PF00008">
    <property type="entry name" value="EGF"/>
    <property type="match status" value="4"/>
</dbReference>
<dbReference type="CDD" id="cd00041">
    <property type="entry name" value="CUB"/>
    <property type="match status" value="2"/>
</dbReference>
<dbReference type="InterPro" id="IPR009030">
    <property type="entry name" value="Growth_fac_rcpt_cys_sf"/>
</dbReference>
<evidence type="ECO:0000256" key="8">
    <source>
        <dbReference type="PROSITE-ProRule" id="PRU00076"/>
    </source>
</evidence>
<dbReference type="SUPFAM" id="SSF57535">
    <property type="entry name" value="Complement control module/SCR domain"/>
    <property type="match status" value="7"/>
</dbReference>
<feature type="domain" description="Sushi" evidence="17">
    <location>
        <begin position="623"/>
        <end position="685"/>
    </location>
</feature>
<dbReference type="FunFam" id="2.10.25.10:FF:000002">
    <property type="entry name" value="Latent-transforming growth factor beta-binding protein 3"/>
    <property type="match status" value="1"/>
</dbReference>
<dbReference type="CDD" id="cd00110">
    <property type="entry name" value="LamG"/>
    <property type="match status" value="1"/>
</dbReference>
<dbReference type="Proteomes" id="UP001634394">
    <property type="component" value="Unassembled WGS sequence"/>
</dbReference>
<dbReference type="PROSITE" id="PS50041">
    <property type="entry name" value="C_TYPE_LECTIN_2"/>
    <property type="match status" value="1"/>
</dbReference>
<keyword evidence="2 12" id="KW-0812">Transmembrane</keyword>
<dbReference type="InterPro" id="IPR000742">
    <property type="entry name" value="EGF"/>
</dbReference>
<dbReference type="SMART" id="SM00282">
    <property type="entry name" value="LamG"/>
    <property type="match status" value="1"/>
</dbReference>
<feature type="domain" description="EGF-like" evidence="14">
    <location>
        <begin position="2111"/>
        <end position="2148"/>
    </location>
</feature>
<dbReference type="PROSITE" id="PS50068">
    <property type="entry name" value="LDLRA_2"/>
    <property type="match status" value="1"/>
</dbReference>
<evidence type="ECO:0000259" key="13">
    <source>
        <dbReference type="PROSITE" id="PS01180"/>
    </source>
</evidence>
<feature type="domain" description="Sushi" evidence="17">
    <location>
        <begin position="850"/>
        <end position="912"/>
    </location>
</feature>
<feature type="domain" description="Sushi" evidence="17">
    <location>
        <begin position="1044"/>
        <end position="1108"/>
    </location>
</feature>
<reference evidence="19 20" key="1">
    <citation type="submission" date="2024-11" db="EMBL/GenBank/DDBJ databases">
        <title>Chromosome-level genome assembly of the freshwater bivalve Anodonta woodiana.</title>
        <authorList>
            <person name="Chen X."/>
        </authorList>
    </citation>
    <scope>NUCLEOTIDE SEQUENCE [LARGE SCALE GENOMIC DNA]</scope>
    <source>
        <strain evidence="19">MN2024</strain>
        <tissue evidence="19">Gills</tissue>
    </source>
</reference>
<organism evidence="19 20">
    <name type="scientific">Sinanodonta woodiana</name>
    <name type="common">Chinese pond mussel</name>
    <name type="synonym">Anodonta woodiana</name>
    <dbReference type="NCBI Taxonomy" id="1069815"/>
    <lineage>
        <taxon>Eukaryota</taxon>
        <taxon>Metazoa</taxon>
        <taxon>Spiralia</taxon>
        <taxon>Lophotrochozoa</taxon>
        <taxon>Mollusca</taxon>
        <taxon>Bivalvia</taxon>
        <taxon>Autobranchia</taxon>
        <taxon>Heteroconchia</taxon>
        <taxon>Palaeoheterodonta</taxon>
        <taxon>Unionida</taxon>
        <taxon>Unionoidea</taxon>
        <taxon>Unionidae</taxon>
        <taxon>Unioninae</taxon>
        <taxon>Sinanodonta</taxon>
    </lineage>
</organism>
<dbReference type="CDD" id="cd00033">
    <property type="entry name" value="CCP"/>
    <property type="match status" value="3"/>
</dbReference>
<feature type="domain" description="EGF-like" evidence="14">
    <location>
        <begin position="1876"/>
        <end position="1914"/>
    </location>
</feature>
<feature type="domain" description="EGF-like" evidence="14">
    <location>
        <begin position="742"/>
        <end position="779"/>
    </location>
</feature>
<feature type="disulfide bond" evidence="8">
    <location>
        <begin position="2061"/>
        <end position="2070"/>
    </location>
</feature>
<dbReference type="InterPro" id="IPR011641">
    <property type="entry name" value="Tyr-kin_ephrin_A/B_rcpt-like"/>
</dbReference>
<dbReference type="SUPFAM" id="SSF49854">
    <property type="entry name" value="Spermadhesin, CUB domain"/>
    <property type="match status" value="3"/>
</dbReference>
<feature type="disulfide bond" evidence="8">
    <location>
        <begin position="2119"/>
        <end position="2136"/>
    </location>
</feature>
<dbReference type="InterPro" id="IPR013032">
    <property type="entry name" value="EGF-like_CS"/>
</dbReference>
<evidence type="ECO:0000256" key="3">
    <source>
        <dbReference type="ARBA" id="ARBA00022729"/>
    </source>
</evidence>
<dbReference type="SMART" id="SM00042">
    <property type="entry name" value="CUB"/>
    <property type="match status" value="3"/>
</dbReference>
<evidence type="ECO:0000259" key="16">
    <source>
        <dbReference type="PROSITE" id="PS50825"/>
    </source>
</evidence>
<dbReference type="SMART" id="SM01411">
    <property type="entry name" value="Ephrin_rec_like"/>
    <property type="match status" value="27"/>
</dbReference>
<dbReference type="PANTHER" id="PTHR24046:SF5">
    <property type="entry name" value="EGF-LIKE DOMAIN-CONTAINING PROTEIN"/>
    <property type="match status" value="1"/>
</dbReference>
<dbReference type="InterPro" id="IPR001368">
    <property type="entry name" value="TNFR/NGFR_Cys_rich_reg"/>
</dbReference>
<dbReference type="InterPro" id="IPR000436">
    <property type="entry name" value="Sushi_SCR_CCP_dom"/>
</dbReference>
<dbReference type="PROSITE" id="PS01187">
    <property type="entry name" value="EGF_CA"/>
    <property type="match status" value="3"/>
</dbReference>
<feature type="disulfide bond" evidence="8">
    <location>
        <begin position="4394"/>
        <end position="4403"/>
    </location>
</feature>
<dbReference type="FunFam" id="2.10.25.10:FF:000122">
    <property type="entry name" value="Protein crumbs homolog 2"/>
    <property type="match status" value="1"/>
</dbReference>
<feature type="disulfide bond" evidence="9">
    <location>
        <begin position="132"/>
        <end position="147"/>
    </location>
</feature>
<dbReference type="SMART" id="SM00032">
    <property type="entry name" value="CCP"/>
    <property type="match status" value="9"/>
</dbReference>
<keyword evidence="1 8" id="KW-0245">EGF-like domain</keyword>
<dbReference type="Gene3D" id="2.10.25.10">
    <property type="entry name" value="Laminin"/>
    <property type="match status" value="13"/>
</dbReference>
<dbReference type="FunFam" id="2.10.25.10:FF:000100">
    <property type="entry name" value="neurogenic locus notch homolog protein 3"/>
    <property type="match status" value="1"/>
</dbReference>
<dbReference type="InterPro" id="IPR023415">
    <property type="entry name" value="LDLR_class-A_CS"/>
</dbReference>
<feature type="domain" description="EGF-like" evidence="14">
    <location>
        <begin position="2073"/>
        <end position="2109"/>
    </location>
</feature>
<feature type="domain" description="EGF-like" evidence="14">
    <location>
        <begin position="1837"/>
        <end position="1874"/>
    </location>
</feature>
<evidence type="ECO:0000256" key="11">
    <source>
        <dbReference type="SAM" id="MobiDB-lite"/>
    </source>
</evidence>
<feature type="disulfide bond" evidence="8">
    <location>
        <begin position="1665"/>
        <end position="1674"/>
    </location>
</feature>
<dbReference type="Gene3D" id="2.60.120.200">
    <property type="match status" value="1"/>
</dbReference>
<evidence type="ECO:0000313" key="19">
    <source>
        <dbReference type="EMBL" id="KAL3875690.1"/>
    </source>
</evidence>
<feature type="domain" description="EGF-like" evidence="14">
    <location>
        <begin position="4367"/>
        <end position="4404"/>
    </location>
</feature>
<feature type="disulfide bond" evidence="8">
    <location>
        <begin position="2216"/>
        <end position="2225"/>
    </location>
</feature>
<evidence type="ECO:0000256" key="9">
    <source>
        <dbReference type="PROSITE-ProRule" id="PRU00124"/>
    </source>
</evidence>
<dbReference type="InterPro" id="IPR052071">
    <property type="entry name" value="SCUB_EGF-like_domain"/>
</dbReference>
<dbReference type="InterPro" id="IPR001791">
    <property type="entry name" value="Laminin_G"/>
</dbReference>
<evidence type="ECO:0000256" key="12">
    <source>
        <dbReference type="SAM" id="Phobius"/>
    </source>
</evidence>
<dbReference type="Pfam" id="PF00057">
    <property type="entry name" value="Ldl_recept_a"/>
    <property type="match status" value="1"/>
</dbReference>
<dbReference type="SMART" id="SM00181">
    <property type="entry name" value="EGF"/>
    <property type="match status" value="24"/>
</dbReference>